<evidence type="ECO:0000313" key="1">
    <source>
        <dbReference type="EMBL" id="KAK8515895.1"/>
    </source>
</evidence>
<accession>A0ABR2C923</accession>
<sequence>MKSNYSSKEQAFKRQLWVRDYKAWQHDKRFSSEYRGGVSIFVNFVSKRIHPASLNLKDAANVMAKANNRKMDVFAIKV</sequence>
<organism evidence="1 2">
    <name type="scientific">Hibiscus sabdariffa</name>
    <name type="common">roselle</name>
    <dbReference type="NCBI Taxonomy" id="183260"/>
    <lineage>
        <taxon>Eukaryota</taxon>
        <taxon>Viridiplantae</taxon>
        <taxon>Streptophyta</taxon>
        <taxon>Embryophyta</taxon>
        <taxon>Tracheophyta</taxon>
        <taxon>Spermatophyta</taxon>
        <taxon>Magnoliopsida</taxon>
        <taxon>eudicotyledons</taxon>
        <taxon>Gunneridae</taxon>
        <taxon>Pentapetalae</taxon>
        <taxon>rosids</taxon>
        <taxon>malvids</taxon>
        <taxon>Malvales</taxon>
        <taxon>Malvaceae</taxon>
        <taxon>Malvoideae</taxon>
        <taxon>Hibiscus</taxon>
    </lineage>
</organism>
<dbReference type="Proteomes" id="UP001472677">
    <property type="component" value="Unassembled WGS sequence"/>
</dbReference>
<name>A0ABR2C923_9ROSI</name>
<evidence type="ECO:0000313" key="2">
    <source>
        <dbReference type="Proteomes" id="UP001472677"/>
    </source>
</evidence>
<protein>
    <submittedName>
        <fullName evidence="1">Uncharacterized protein</fullName>
    </submittedName>
</protein>
<reference evidence="1 2" key="1">
    <citation type="journal article" date="2024" name="G3 (Bethesda)">
        <title>Genome assembly of Hibiscus sabdariffa L. provides insights into metabolisms of medicinal natural products.</title>
        <authorList>
            <person name="Kim T."/>
        </authorList>
    </citation>
    <scope>NUCLEOTIDE SEQUENCE [LARGE SCALE GENOMIC DNA]</scope>
    <source>
        <strain evidence="1">TK-2024</strain>
        <tissue evidence="1">Old leaves</tissue>
    </source>
</reference>
<gene>
    <name evidence="1" type="ORF">V6N12_016201</name>
</gene>
<comment type="caution">
    <text evidence="1">The sequence shown here is derived from an EMBL/GenBank/DDBJ whole genome shotgun (WGS) entry which is preliminary data.</text>
</comment>
<proteinExistence type="predicted"/>
<dbReference type="EMBL" id="JBBPBM010000062">
    <property type="protein sequence ID" value="KAK8515895.1"/>
    <property type="molecule type" value="Genomic_DNA"/>
</dbReference>
<keyword evidence="2" id="KW-1185">Reference proteome</keyword>